<evidence type="ECO:0000313" key="4">
    <source>
        <dbReference type="Proteomes" id="UP000494165"/>
    </source>
</evidence>
<feature type="chain" id="PRO_5035936928" description="Pleiotrophin/Midkine C-terminal domain-containing protein" evidence="2">
    <location>
        <begin position="21"/>
        <end position="100"/>
    </location>
</feature>
<evidence type="ECO:0000313" key="3">
    <source>
        <dbReference type="EMBL" id="CAB3373878.1"/>
    </source>
</evidence>
<keyword evidence="2" id="KW-0732">Signal</keyword>
<feature type="region of interest" description="Disordered" evidence="1">
    <location>
        <begin position="40"/>
        <end position="100"/>
    </location>
</feature>
<evidence type="ECO:0008006" key="5">
    <source>
        <dbReference type="Google" id="ProtNLM"/>
    </source>
</evidence>
<accession>A0A8S1CYI1</accession>
<evidence type="ECO:0000256" key="1">
    <source>
        <dbReference type="SAM" id="MobiDB-lite"/>
    </source>
</evidence>
<proteinExistence type="predicted"/>
<protein>
    <recommendedName>
        <fullName evidence="5">Pleiotrophin/Midkine C-terminal domain-containing protein</fullName>
    </recommendedName>
</protein>
<dbReference type="Proteomes" id="UP000494165">
    <property type="component" value="Unassembled WGS sequence"/>
</dbReference>
<organism evidence="3 4">
    <name type="scientific">Cloeon dipterum</name>
    <dbReference type="NCBI Taxonomy" id="197152"/>
    <lineage>
        <taxon>Eukaryota</taxon>
        <taxon>Metazoa</taxon>
        <taxon>Ecdysozoa</taxon>
        <taxon>Arthropoda</taxon>
        <taxon>Hexapoda</taxon>
        <taxon>Insecta</taxon>
        <taxon>Pterygota</taxon>
        <taxon>Palaeoptera</taxon>
        <taxon>Ephemeroptera</taxon>
        <taxon>Pisciforma</taxon>
        <taxon>Baetidae</taxon>
        <taxon>Cloeon</taxon>
    </lineage>
</organism>
<sequence>MTGMQVLLTVSLLVLATSGAAPIERNDSDRNLQVFEERQKREVTCKPSTDERCTSEKPAGKENPKKRVPAPDGKGRPKKKNSKVNQGGDRKQRTGDNKSR</sequence>
<gene>
    <name evidence="3" type="ORF">CLODIP_2_CD02360</name>
</gene>
<dbReference type="EMBL" id="CADEPI010000091">
    <property type="protein sequence ID" value="CAB3373878.1"/>
    <property type="molecule type" value="Genomic_DNA"/>
</dbReference>
<comment type="caution">
    <text evidence="3">The sequence shown here is derived from an EMBL/GenBank/DDBJ whole genome shotgun (WGS) entry which is preliminary data.</text>
</comment>
<dbReference type="AlphaFoldDB" id="A0A8S1CYI1"/>
<keyword evidence="4" id="KW-1185">Reference proteome</keyword>
<feature type="compositionally biased region" description="Basic and acidic residues" evidence="1">
    <location>
        <begin position="88"/>
        <end position="100"/>
    </location>
</feature>
<feature type="signal peptide" evidence="2">
    <location>
        <begin position="1"/>
        <end position="20"/>
    </location>
</feature>
<name>A0A8S1CYI1_9INSE</name>
<reference evidence="3 4" key="1">
    <citation type="submission" date="2020-04" db="EMBL/GenBank/DDBJ databases">
        <authorList>
            <person name="Alioto T."/>
            <person name="Alioto T."/>
            <person name="Gomez Garrido J."/>
        </authorList>
    </citation>
    <scope>NUCLEOTIDE SEQUENCE [LARGE SCALE GENOMIC DNA]</scope>
</reference>
<evidence type="ECO:0000256" key="2">
    <source>
        <dbReference type="SAM" id="SignalP"/>
    </source>
</evidence>
<feature type="compositionally biased region" description="Basic and acidic residues" evidence="1">
    <location>
        <begin position="40"/>
        <end position="65"/>
    </location>
</feature>